<dbReference type="Pfam" id="PF16905">
    <property type="entry name" value="GPHH"/>
    <property type="match status" value="1"/>
</dbReference>
<evidence type="ECO:0000256" key="7">
    <source>
        <dbReference type="ARBA" id="ARBA00022737"/>
    </source>
</evidence>
<keyword evidence="2" id="KW-0813">Transport</keyword>
<feature type="region of interest" description="Disordered" evidence="18">
    <location>
        <begin position="211"/>
        <end position="230"/>
    </location>
</feature>
<evidence type="ECO:0000256" key="10">
    <source>
        <dbReference type="ARBA" id="ARBA00022989"/>
    </source>
</evidence>
<dbReference type="InterPro" id="IPR027359">
    <property type="entry name" value="Volt_channel_dom_sf"/>
</dbReference>
<feature type="transmembrane region" description="Helical" evidence="19">
    <location>
        <begin position="364"/>
        <end position="384"/>
    </location>
</feature>
<feature type="transmembrane region" description="Helical" evidence="19">
    <location>
        <begin position="757"/>
        <end position="779"/>
    </location>
</feature>
<dbReference type="GO" id="GO:0046872">
    <property type="term" value="F:metal ion binding"/>
    <property type="evidence" value="ECO:0007669"/>
    <property type="project" value="UniProtKB-KW"/>
</dbReference>
<feature type="binding site" evidence="15">
    <location>
        <position position="544"/>
    </location>
    <ligand>
        <name>Ca(2+)</name>
        <dbReference type="ChEBI" id="CHEBI:29108"/>
    </ligand>
</feature>
<keyword evidence="9 16" id="KW-0851">Voltage-gated channel</keyword>
<dbReference type="PRINTS" id="PR00167">
    <property type="entry name" value="CACHANNEL"/>
</dbReference>
<evidence type="ECO:0000313" key="22">
    <source>
        <dbReference type="Proteomes" id="UP001208570"/>
    </source>
</evidence>
<accession>A0AAD9K5G9</accession>
<evidence type="ECO:0000256" key="13">
    <source>
        <dbReference type="ARBA" id="ARBA00023180"/>
    </source>
</evidence>
<evidence type="ECO:0000256" key="14">
    <source>
        <dbReference type="ARBA" id="ARBA00023303"/>
    </source>
</evidence>
<feature type="region of interest" description="Disordered" evidence="18">
    <location>
        <begin position="1137"/>
        <end position="1163"/>
    </location>
</feature>
<comment type="subcellular location">
    <subcellularLocation>
        <location evidence="1 16">Membrane</location>
        <topology evidence="1 16">Multi-pass membrane protein</topology>
    </subcellularLocation>
</comment>
<evidence type="ECO:0000256" key="11">
    <source>
        <dbReference type="ARBA" id="ARBA00023065"/>
    </source>
</evidence>
<dbReference type="GO" id="GO:0045202">
    <property type="term" value="C:synapse"/>
    <property type="evidence" value="ECO:0007669"/>
    <property type="project" value="GOC"/>
</dbReference>
<dbReference type="FunFam" id="1.10.287.70:FF:000023">
    <property type="entry name" value="Voltage-dependent R-type calcium channel subunit alpha"/>
    <property type="match status" value="1"/>
</dbReference>
<evidence type="ECO:0000256" key="1">
    <source>
        <dbReference type="ARBA" id="ARBA00004141"/>
    </source>
</evidence>
<dbReference type="SMART" id="SM01062">
    <property type="entry name" value="Ca_chan_IQ"/>
    <property type="match status" value="1"/>
</dbReference>
<dbReference type="GO" id="GO:0098703">
    <property type="term" value="P:calcium ion import across plasma membrane"/>
    <property type="evidence" value="ECO:0007669"/>
    <property type="project" value="TreeGrafter"/>
</dbReference>
<feature type="transmembrane region" description="Helical" evidence="19">
    <location>
        <begin position="694"/>
        <end position="713"/>
    </location>
</feature>
<dbReference type="Gene3D" id="1.10.287.70">
    <property type="match status" value="3"/>
</dbReference>
<evidence type="ECO:0000256" key="18">
    <source>
        <dbReference type="SAM" id="MobiDB-lite"/>
    </source>
</evidence>
<dbReference type="Gene3D" id="1.20.120.350">
    <property type="entry name" value="Voltage-gated potassium channels. Chain C"/>
    <property type="match status" value="2"/>
</dbReference>
<keyword evidence="11" id="KW-0406">Ion transport</keyword>
<reference evidence="21" key="1">
    <citation type="journal article" date="2023" name="Mol. Biol. Evol.">
        <title>Third-Generation Sequencing Reveals the Adaptive Role of the Epigenome in Three Deep-Sea Polychaetes.</title>
        <authorList>
            <person name="Perez M."/>
            <person name="Aroh O."/>
            <person name="Sun Y."/>
            <person name="Lan Y."/>
            <person name="Juniper S.K."/>
            <person name="Young C.R."/>
            <person name="Angers B."/>
            <person name="Qian P.Y."/>
        </authorList>
    </citation>
    <scope>NUCLEOTIDE SEQUENCE</scope>
    <source>
        <strain evidence="21">P08H-3</strain>
    </source>
</reference>
<evidence type="ECO:0000259" key="20">
    <source>
        <dbReference type="SMART" id="SM01062"/>
    </source>
</evidence>
<name>A0AAD9K5G9_9ANNE</name>
<evidence type="ECO:0000256" key="19">
    <source>
        <dbReference type="SAM" id="Phobius"/>
    </source>
</evidence>
<dbReference type="FunFam" id="1.10.287.70:FF:000059">
    <property type="entry name" value="Voltage-dependent N-type calcium channel subunit alpha"/>
    <property type="match status" value="1"/>
</dbReference>
<dbReference type="GO" id="GO:0007268">
    <property type="term" value="P:chemical synaptic transmission"/>
    <property type="evidence" value="ECO:0007669"/>
    <property type="project" value="TreeGrafter"/>
</dbReference>
<feature type="transmembrane region" description="Helical" evidence="19">
    <location>
        <begin position="459"/>
        <end position="481"/>
    </location>
</feature>
<dbReference type="InterPro" id="IPR031649">
    <property type="entry name" value="GPHH_dom"/>
</dbReference>
<feature type="compositionally biased region" description="Basic residues" evidence="18">
    <location>
        <begin position="1143"/>
        <end position="1152"/>
    </location>
</feature>
<dbReference type="InterPro" id="IPR014873">
    <property type="entry name" value="VDCC_a1su_IQ"/>
</dbReference>
<proteinExistence type="inferred from homology"/>
<dbReference type="InterPro" id="IPR005821">
    <property type="entry name" value="Ion_trans_dom"/>
</dbReference>
<dbReference type="EMBL" id="JAODUP010000059">
    <property type="protein sequence ID" value="KAK2164750.1"/>
    <property type="molecule type" value="Genomic_DNA"/>
</dbReference>
<keyword evidence="12 19" id="KW-0472">Membrane</keyword>
<evidence type="ECO:0000256" key="15">
    <source>
        <dbReference type="PIRSR" id="PIRSR602077-1"/>
    </source>
</evidence>
<evidence type="ECO:0000256" key="2">
    <source>
        <dbReference type="ARBA" id="ARBA00022448"/>
    </source>
</evidence>
<evidence type="ECO:0000256" key="4">
    <source>
        <dbReference type="ARBA" id="ARBA00022673"/>
    </source>
</evidence>
<dbReference type="Proteomes" id="UP001208570">
    <property type="component" value="Unassembled WGS sequence"/>
</dbReference>
<dbReference type="InterPro" id="IPR050599">
    <property type="entry name" value="VDCC_alpha-1_subunit"/>
</dbReference>
<comment type="caution">
    <text evidence="21">The sequence shown here is derived from an EMBL/GenBank/DDBJ whole genome shotgun (WGS) entry which is preliminary data.</text>
</comment>
<keyword evidence="17" id="KW-0175">Coiled coil</keyword>
<dbReference type="Pfam" id="PF00520">
    <property type="entry name" value="Ion_trans"/>
    <property type="match status" value="3"/>
</dbReference>
<feature type="transmembrane region" description="Helical" evidence="19">
    <location>
        <begin position="68"/>
        <end position="90"/>
    </location>
</feature>
<dbReference type="Pfam" id="PF08763">
    <property type="entry name" value="Ca_chan_IQ"/>
    <property type="match status" value="1"/>
</dbReference>
<keyword evidence="7" id="KW-0677">Repeat</keyword>
<dbReference type="FunFam" id="1.20.120.350:FF:000011">
    <property type="entry name" value="Voltage-dependent N-type calcium channel subunit alpha"/>
    <property type="match status" value="1"/>
</dbReference>
<feature type="transmembrane region" description="Helical" evidence="19">
    <location>
        <begin position="662"/>
        <end position="682"/>
    </location>
</feature>
<keyword evidence="13" id="KW-0325">Glycoprotein</keyword>
<keyword evidence="22" id="KW-1185">Reference proteome</keyword>
<evidence type="ECO:0000313" key="21">
    <source>
        <dbReference type="EMBL" id="KAK2164750.1"/>
    </source>
</evidence>
<organism evidence="21 22">
    <name type="scientific">Paralvinella palmiformis</name>
    <dbReference type="NCBI Taxonomy" id="53620"/>
    <lineage>
        <taxon>Eukaryota</taxon>
        <taxon>Metazoa</taxon>
        <taxon>Spiralia</taxon>
        <taxon>Lophotrochozoa</taxon>
        <taxon>Annelida</taxon>
        <taxon>Polychaeta</taxon>
        <taxon>Sedentaria</taxon>
        <taxon>Canalipalpata</taxon>
        <taxon>Terebellida</taxon>
        <taxon>Terebelliformia</taxon>
        <taxon>Alvinellidae</taxon>
        <taxon>Paralvinella</taxon>
    </lineage>
</organism>
<keyword evidence="5 19" id="KW-0812">Transmembrane</keyword>
<evidence type="ECO:0000256" key="9">
    <source>
        <dbReference type="ARBA" id="ARBA00022882"/>
    </source>
</evidence>
<feature type="transmembrane region" description="Helical" evidence="19">
    <location>
        <begin position="393"/>
        <end position="412"/>
    </location>
</feature>
<comment type="similarity">
    <text evidence="16">Belongs to the calcium channel alpha-1 subunit (TC 1.A.1.11) family.</text>
</comment>
<dbReference type="GO" id="GO:0008331">
    <property type="term" value="F:high voltage-gated calcium channel activity"/>
    <property type="evidence" value="ECO:0007669"/>
    <property type="project" value="TreeGrafter"/>
</dbReference>
<feature type="transmembrane region" description="Helical" evidence="19">
    <location>
        <begin position="845"/>
        <end position="869"/>
    </location>
</feature>
<dbReference type="GO" id="GO:0005891">
    <property type="term" value="C:voltage-gated calcium channel complex"/>
    <property type="evidence" value="ECO:0007669"/>
    <property type="project" value="InterPro"/>
</dbReference>
<evidence type="ECO:0000256" key="16">
    <source>
        <dbReference type="RuleBase" id="RU003808"/>
    </source>
</evidence>
<keyword evidence="6 15" id="KW-0479">Metal-binding</keyword>
<dbReference type="Gene3D" id="1.10.238.10">
    <property type="entry name" value="EF-hand"/>
    <property type="match status" value="1"/>
</dbReference>
<sequence>MFVVEINTPIYVIAGSLFEVIWTEINTDSSFGLSVLRALRLLRIFKVTRYWASLRNLVVSLLNSMRSIVSLLFLLFLFILIFALLGMQLFGGKWNFDTGKPASNFDTFPIALLTVFQILTGEDWNEVMYNGIQSHGGIDHGMIYCLYFIILVLFGNYTLLNVFLAIAVDNLANAQELTAAEQEAEEAEEKNKAEMEVNQLSAIPGTIATPMVNICPPSPQNNEDPKTGNFSYISFSHTTSSMPTQTKIEQLEKSNLNNQVNIDIDGKTRGEDSDFESGSEAGGSDGGEEEPAFGGPKPMLPYSSMFIFGPTNPVRRFCHFVVNLRYFDLFIMIVICASSIALAAEDPVSEHSYRNKILNYFDYVFTGVFTVEMVLKVIDLGVIFHPGSYCRDLWNILDATVVICALVAFAFVDSGSAGKNLNTIKSLRVLRVLRPLKTINRVPKLKAVFDCVVNSLKNVINIMIVYMLFQFIFAVIAVQLFKGRFFYCTDASKNTEETCQGEFFVYENGAKTPSVQPREWKRWQFHYDNVFHAVLTLFTVQTGEGWPAVLKHSMDSTYENKGPLPDFRMEMAIFYVVYFVVFPFFFINIFVALIIITFQEQGENELIDQDLDKNQKQCIDFAITARPLSRYMPSNKQSFRYSCQLLFYPRQYYREPPLYKEVLHYLNITFTVLFTIECMFKLAGYGVRNYFRDAWNVFDFITVIGSITDVLVTEFQNNFISLGFLRLFRAARLIKLLRQGYTIRILLWTFVQSFKALPYVILLIAMLFFIYAIIGMQVFGNIKLDPETEINRHNNFRTFFQALMLLFRCATGENWQQIMLSCKSGRICDPKSSNGGTKQCGLDFAIPYFVTFIFFCSFLMLNLFVAVIMDNFDYLTRDSSILGPHHLDEYVRAWGEYDPTASGRIHYTDMYDMLRNMEPPVGFGKKCPYRLAYRKLIRMNMPVKEDGTVHFTTTLLALVRESLGIKMGPAEEMDRKDEELRETIRKLWPIQAKKQLPMLVPPNEELTFQKMTVGKIYAGLLIAENWRAYKASQSKIGNSMMCTNCHLSVIKHMKCLYKIFATPIFEQTLCQQVVSEIPGEHSNCKEGLDTPSSSRRFSIPNVRAWIKSPENGLSRFLIRLKSPETVEQPCIAHELQPMLGRSRERKKHHRRSGSNDSQLSHMADVTLLIGQKMKHEEISV</sequence>
<keyword evidence="8 15" id="KW-0106">Calcium</keyword>
<evidence type="ECO:0000256" key="6">
    <source>
        <dbReference type="ARBA" id="ARBA00022723"/>
    </source>
</evidence>
<feature type="transmembrane region" description="Helical" evidence="19">
    <location>
        <begin position="572"/>
        <end position="596"/>
    </location>
</feature>
<feature type="transmembrane region" description="Helical" evidence="19">
    <location>
        <begin position="141"/>
        <end position="168"/>
    </location>
</feature>
<keyword evidence="3 16" id="KW-0109">Calcium transport</keyword>
<feature type="region of interest" description="Disordered" evidence="18">
    <location>
        <begin position="254"/>
        <end position="294"/>
    </location>
</feature>
<dbReference type="InterPro" id="IPR002077">
    <property type="entry name" value="VDCCAlpha1"/>
</dbReference>
<gene>
    <name evidence="21" type="ORF">LSH36_59g03006</name>
</gene>
<feature type="binding site" evidence="15">
    <location>
        <position position="122"/>
    </location>
    <ligand>
        <name>Ca(2+)</name>
        <dbReference type="ChEBI" id="CHEBI:29108"/>
    </ligand>
</feature>
<dbReference type="AlphaFoldDB" id="A0AAD9K5G9"/>
<feature type="domain" description="Voltage-dependent calcium channel alpha-1 subunit IQ" evidence="20">
    <location>
        <begin position="1008"/>
        <end position="1042"/>
    </location>
</feature>
<feature type="coiled-coil region" evidence="17">
    <location>
        <begin position="170"/>
        <end position="197"/>
    </location>
</feature>
<dbReference type="PANTHER" id="PTHR45628">
    <property type="entry name" value="VOLTAGE-DEPENDENT CALCIUM CHANNEL TYPE A SUBUNIT ALPHA-1"/>
    <property type="match status" value="1"/>
</dbReference>
<keyword evidence="14" id="KW-0407">Ion channel</keyword>
<evidence type="ECO:0000256" key="12">
    <source>
        <dbReference type="ARBA" id="ARBA00023136"/>
    </source>
</evidence>
<evidence type="ECO:0000256" key="3">
    <source>
        <dbReference type="ARBA" id="ARBA00022568"/>
    </source>
</evidence>
<evidence type="ECO:0000256" key="17">
    <source>
        <dbReference type="SAM" id="Coils"/>
    </source>
</evidence>
<dbReference type="FunFam" id="1.10.238.10:FF:000063">
    <property type="entry name" value="Voltage-dependent N-type calcium channel subunit alpha"/>
    <property type="match status" value="1"/>
</dbReference>
<protein>
    <recommendedName>
        <fullName evidence="20">Voltage-dependent calcium channel alpha-1 subunit IQ domain-containing protein</fullName>
    </recommendedName>
</protein>
<keyword evidence="10 19" id="KW-1133">Transmembrane helix</keyword>
<evidence type="ECO:0000256" key="8">
    <source>
        <dbReference type="ARBA" id="ARBA00022837"/>
    </source>
</evidence>
<keyword evidence="4 16" id="KW-0107">Calcium channel</keyword>
<dbReference type="SUPFAM" id="SSF81324">
    <property type="entry name" value="Voltage-gated potassium channels"/>
    <property type="match status" value="3"/>
</dbReference>
<feature type="transmembrane region" description="Helical" evidence="19">
    <location>
        <begin position="326"/>
        <end position="344"/>
    </location>
</feature>
<evidence type="ECO:0000256" key="5">
    <source>
        <dbReference type="ARBA" id="ARBA00022692"/>
    </source>
</evidence>
<dbReference type="PANTHER" id="PTHR45628:SF7">
    <property type="entry name" value="VOLTAGE-DEPENDENT CALCIUM CHANNEL TYPE A SUBUNIT ALPHA-1"/>
    <property type="match status" value="1"/>
</dbReference>